<reference evidence="3" key="1">
    <citation type="submission" date="2015-09" db="EMBL/GenBank/DDBJ databases">
        <title>Scylla olivacea transcriptome.</title>
        <authorList>
            <person name="Ikhwanuddin M."/>
        </authorList>
    </citation>
    <scope>NUCLEOTIDE SEQUENCE</scope>
</reference>
<dbReference type="EMBL" id="GDRN01062970">
    <property type="protein sequence ID" value="JAI65024.1"/>
    <property type="molecule type" value="Transcribed_RNA"/>
</dbReference>
<keyword evidence="1" id="KW-0472">Membrane</keyword>
<dbReference type="PANTHER" id="PTHR10151:SF120">
    <property type="entry name" value="BIS(5'-ADENOSYL)-TRIPHOSPHATASE"/>
    <property type="match status" value="1"/>
</dbReference>
<accession>A0A0N7ZCP5</accession>
<dbReference type="Gene3D" id="3.30.1360.180">
    <property type="match status" value="1"/>
</dbReference>
<dbReference type="Pfam" id="PF01663">
    <property type="entry name" value="Phosphodiest"/>
    <property type="match status" value="1"/>
</dbReference>
<evidence type="ECO:0000313" key="3">
    <source>
        <dbReference type="EMBL" id="JAI65024.1"/>
    </source>
</evidence>
<dbReference type="CDD" id="cd16018">
    <property type="entry name" value="Enpp"/>
    <property type="match status" value="1"/>
</dbReference>
<dbReference type="GO" id="GO:0016787">
    <property type="term" value="F:hydrolase activity"/>
    <property type="evidence" value="ECO:0007669"/>
    <property type="project" value="UniProtKB-ARBA"/>
</dbReference>
<proteinExistence type="predicted"/>
<keyword evidence="2" id="KW-0732">Signal</keyword>
<evidence type="ECO:0000256" key="1">
    <source>
        <dbReference type="SAM" id="Phobius"/>
    </source>
</evidence>
<protein>
    <submittedName>
        <fullName evidence="3">Uncharacterized protein</fullName>
    </submittedName>
</protein>
<dbReference type="AlphaFoldDB" id="A0A0N7ZCP5"/>
<dbReference type="PANTHER" id="PTHR10151">
    <property type="entry name" value="ECTONUCLEOTIDE PYROPHOSPHATASE/PHOSPHODIESTERASE"/>
    <property type="match status" value="1"/>
</dbReference>
<evidence type="ECO:0000256" key="2">
    <source>
        <dbReference type="SAM" id="SignalP"/>
    </source>
</evidence>
<dbReference type="SUPFAM" id="SSF53649">
    <property type="entry name" value="Alkaline phosphatase-like"/>
    <property type="match status" value="1"/>
</dbReference>
<keyword evidence="1" id="KW-1133">Transmembrane helix</keyword>
<feature type="signal peptide" evidence="2">
    <location>
        <begin position="1"/>
        <end position="19"/>
    </location>
</feature>
<dbReference type="Gene3D" id="3.40.720.10">
    <property type="entry name" value="Alkaline Phosphatase, subunit A"/>
    <property type="match status" value="1"/>
</dbReference>
<sequence>MHTLVLASLVVQLVGVVRSIGVGRQVVVVALDGFPKEQLSRHPWEHLTWVYAHGSQPRRFINQFPTKSFPNHFSVATGMYLESHGVVGNTVFDKTLNRTLTIKNSELFTQNPGVMPLWTLNEQQGGSSGCIMWPGCDVPFHGRNVTYWEPYQNNASLTNSVDLTVEWLTHAMVPANLIFLYHDQPDMAGHVYGPDSPYYSDMLKQVDAGVGYLFHLLELRKIRQKVDVIILSDHGTASVSAETGIINLASVLSPELYTYTGSSPVLNIWPVEGKDLYVYAQLKNGSLSNHYEVFLKEDQQMKAWHYRDNPRISRITLVSDVGYVFQDFTDYIKNYQEKGYPGLTKVFGDHGYEVDNPSMEPIFVAVGPSFRQKFISEDFSNVDVYPLVCMMLGLPPGPNNGSLDNIQTILARPISSRLIEPLLVAVACLVALGLVLGAVACRLHHRDKRKVSADALINGYVFRKTMEKDKRRDDGSEEECLLDEEEIDLV</sequence>
<keyword evidence="1" id="KW-0812">Transmembrane</keyword>
<dbReference type="InterPro" id="IPR002591">
    <property type="entry name" value="Phosphodiest/P_Trfase"/>
</dbReference>
<feature type="chain" id="PRO_5006016759" evidence="2">
    <location>
        <begin position="20"/>
        <end position="490"/>
    </location>
</feature>
<feature type="transmembrane region" description="Helical" evidence="1">
    <location>
        <begin position="422"/>
        <end position="441"/>
    </location>
</feature>
<name>A0A0N7ZCP5_SCYOL</name>
<dbReference type="InterPro" id="IPR017850">
    <property type="entry name" value="Alkaline_phosphatase_core_sf"/>
</dbReference>
<organism evidence="3">
    <name type="scientific">Scylla olivacea</name>
    <name type="common">Orange mud crab</name>
    <name type="synonym">Cancer olivacea</name>
    <dbReference type="NCBI Taxonomy" id="85551"/>
    <lineage>
        <taxon>Eukaryota</taxon>
        <taxon>Metazoa</taxon>
        <taxon>Ecdysozoa</taxon>
        <taxon>Arthropoda</taxon>
        <taxon>Crustacea</taxon>
        <taxon>Multicrustacea</taxon>
        <taxon>Malacostraca</taxon>
        <taxon>Eumalacostraca</taxon>
        <taxon>Eucarida</taxon>
        <taxon>Decapoda</taxon>
        <taxon>Pleocyemata</taxon>
        <taxon>Brachyura</taxon>
        <taxon>Eubrachyura</taxon>
        <taxon>Portunoidea</taxon>
        <taxon>Portunidae</taxon>
        <taxon>Portuninae</taxon>
        <taxon>Scylla</taxon>
    </lineage>
</organism>